<dbReference type="PRINTS" id="PR00792">
    <property type="entry name" value="PEPSIN"/>
</dbReference>
<feature type="active site" evidence="5">
    <location>
        <position position="119"/>
    </location>
</feature>
<dbReference type="InterPro" id="IPR001969">
    <property type="entry name" value="Aspartic_peptidase_AS"/>
</dbReference>
<feature type="domain" description="Peptidase A1" evidence="7">
    <location>
        <begin position="101"/>
        <end position="431"/>
    </location>
</feature>
<dbReference type="GO" id="GO:0004190">
    <property type="term" value="F:aspartic-type endopeptidase activity"/>
    <property type="evidence" value="ECO:0007669"/>
    <property type="project" value="UniProtKB-KW"/>
</dbReference>
<dbReference type="Proteomes" id="UP000309038">
    <property type="component" value="Unassembled WGS sequence"/>
</dbReference>
<evidence type="ECO:0000256" key="3">
    <source>
        <dbReference type="ARBA" id="ARBA00022750"/>
    </source>
</evidence>
<dbReference type="EMBL" id="SGPJ01000429">
    <property type="protein sequence ID" value="THG94564.1"/>
    <property type="molecule type" value="Genomic_DNA"/>
</dbReference>
<dbReference type="Gene3D" id="2.40.70.10">
    <property type="entry name" value="Acid Proteases"/>
    <property type="match status" value="2"/>
</dbReference>
<keyword evidence="3 6" id="KW-0064">Aspartyl protease</keyword>
<accession>A0A4S4K9H1</accession>
<dbReference type="InterPro" id="IPR033121">
    <property type="entry name" value="PEPTIDASE_A1"/>
</dbReference>
<evidence type="ECO:0000256" key="5">
    <source>
        <dbReference type="PIRSR" id="PIRSR601461-1"/>
    </source>
</evidence>
<sequence length="435" mass="47933">MGCVQSVEEETRVENEPYYAPKVVEGGTNDRRLHRLTRPDIYRDRRPSFYSAYARAARRYGFESGKYAGFAKRNNVVVKVCGRHDKATDHEVPAESVQNEYVVPVTIGNPGVTLNLDFDTGSSDLWVWSSELAKVSQYTNTHSIYNPKASRTARHAHGTWDISYGDGSSASGDVYTDIVTLAGVTIPNQAVECSKWLSSAFLKDGGNDGLLGLAWPAINTVNTRRVKTPVENMIDQGLIEEPLFTVKLSRGHHAGFYSFGYIDHTVTPHGITYTPVDKWVADFALDALGVPNLPTSSQGFWQVSSRSFAIGSRTFSRHGNTAILDTGTSLCLVDDDTVRTIYDSIDGAIYDDRHGGWKYPSDARIPNVAFAVGDKYYTIHPDDFGFGSAGHGYTLGGIQSRGDMNFDIFGDVFLKSVYVVFNQGDKTVGLAQRDE</sequence>
<evidence type="ECO:0000259" key="7">
    <source>
        <dbReference type="PROSITE" id="PS51767"/>
    </source>
</evidence>
<dbReference type="PANTHER" id="PTHR47966:SF1">
    <property type="entry name" value="ASPARTYL PROTEINASE"/>
    <property type="match status" value="1"/>
</dbReference>
<dbReference type="PROSITE" id="PS51767">
    <property type="entry name" value="PEPTIDASE_A1"/>
    <property type="match status" value="1"/>
</dbReference>
<dbReference type="InterPro" id="IPR034163">
    <property type="entry name" value="Aspergillopepsin-like_cat_dom"/>
</dbReference>
<dbReference type="PROSITE" id="PS00141">
    <property type="entry name" value="ASP_PROTEASE"/>
    <property type="match status" value="2"/>
</dbReference>
<keyword evidence="9" id="KW-1185">Reference proteome</keyword>
<feature type="active site" evidence="5">
    <location>
        <position position="325"/>
    </location>
</feature>
<dbReference type="InterPro" id="IPR021109">
    <property type="entry name" value="Peptidase_aspartic_dom_sf"/>
</dbReference>
<comment type="caution">
    <text evidence="8">The sequence shown here is derived from an EMBL/GenBank/DDBJ whole genome shotgun (WGS) entry which is preliminary data.</text>
</comment>
<dbReference type="CDD" id="cd06097">
    <property type="entry name" value="Aspergillopepsin_like"/>
    <property type="match status" value="1"/>
</dbReference>
<comment type="similarity">
    <text evidence="1 6">Belongs to the peptidase A1 family.</text>
</comment>
<dbReference type="Pfam" id="PF00026">
    <property type="entry name" value="Asp"/>
    <property type="match status" value="1"/>
</dbReference>
<organism evidence="8 9">
    <name type="scientific">Hermanssonia centrifuga</name>
    <dbReference type="NCBI Taxonomy" id="98765"/>
    <lineage>
        <taxon>Eukaryota</taxon>
        <taxon>Fungi</taxon>
        <taxon>Dikarya</taxon>
        <taxon>Basidiomycota</taxon>
        <taxon>Agaricomycotina</taxon>
        <taxon>Agaricomycetes</taxon>
        <taxon>Polyporales</taxon>
        <taxon>Meruliaceae</taxon>
        <taxon>Hermanssonia</taxon>
    </lineage>
</organism>
<gene>
    <name evidence="8" type="ORF">EW026_g6936</name>
</gene>
<dbReference type="PANTHER" id="PTHR47966">
    <property type="entry name" value="BETA-SITE APP-CLEAVING ENZYME, ISOFORM A-RELATED"/>
    <property type="match status" value="1"/>
</dbReference>
<keyword evidence="2 6" id="KW-0645">Protease</keyword>
<dbReference type="GO" id="GO:0006508">
    <property type="term" value="P:proteolysis"/>
    <property type="evidence" value="ECO:0007669"/>
    <property type="project" value="UniProtKB-KW"/>
</dbReference>
<name>A0A4S4K9H1_9APHY</name>
<evidence type="ECO:0000256" key="2">
    <source>
        <dbReference type="ARBA" id="ARBA00022670"/>
    </source>
</evidence>
<proteinExistence type="inferred from homology"/>
<reference evidence="8 9" key="1">
    <citation type="submission" date="2019-02" db="EMBL/GenBank/DDBJ databases">
        <title>Genome sequencing of the rare red list fungi Phlebia centrifuga.</title>
        <authorList>
            <person name="Buettner E."/>
            <person name="Kellner H."/>
        </authorList>
    </citation>
    <scope>NUCLEOTIDE SEQUENCE [LARGE SCALE GENOMIC DNA]</scope>
    <source>
        <strain evidence="8 9">DSM 108282</strain>
    </source>
</reference>
<keyword evidence="4 6" id="KW-0378">Hydrolase</keyword>
<evidence type="ECO:0000313" key="8">
    <source>
        <dbReference type="EMBL" id="THG94564.1"/>
    </source>
</evidence>
<protein>
    <recommendedName>
        <fullName evidence="7">Peptidase A1 domain-containing protein</fullName>
    </recommendedName>
</protein>
<evidence type="ECO:0000256" key="6">
    <source>
        <dbReference type="RuleBase" id="RU000454"/>
    </source>
</evidence>
<evidence type="ECO:0000313" key="9">
    <source>
        <dbReference type="Proteomes" id="UP000309038"/>
    </source>
</evidence>
<dbReference type="SUPFAM" id="SSF50630">
    <property type="entry name" value="Acid proteases"/>
    <property type="match status" value="1"/>
</dbReference>
<evidence type="ECO:0000256" key="4">
    <source>
        <dbReference type="ARBA" id="ARBA00022801"/>
    </source>
</evidence>
<dbReference type="InterPro" id="IPR001461">
    <property type="entry name" value="Aspartic_peptidase_A1"/>
</dbReference>
<dbReference type="AlphaFoldDB" id="A0A4S4K9H1"/>
<evidence type="ECO:0000256" key="1">
    <source>
        <dbReference type="ARBA" id="ARBA00007447"/>
    </source>
</evidence>